<evidence type="ECO:0000313" key="11">
    <source>
        <dbReference type="Proteomes" id="UP001165160"/>
    </source>
</evidence>
<evidence type="ECO:0000256" key="7">
    <source>
        <dbReference type="PIRSR" id="PIRSR000898-3"/>
    </source>
</evidence>
<feature type="domain" description="Calcineurin-like phosphoesterase" evidence="9">
    <location>
        <begin position="33"/>
        <end position="253"/>
    </location>
</feature>
<feature type="binding site" evidence="6">
    <location>
        <position position="215"/>
    </location>
    <ligand>
        <name>Fe cation</name>
        <dbReference type="ChEBI" id="CHEBI:24875"/>
        <label>2</label>
    </ligand>
</feature>
<keyword evidence="4 5" id="KW-0378">Hydrolase</keyword>
<evidence type="ECO:0000313" key="10">
    <source>
        <dbReference type="EMBL" id="GMH92591.1"/>
    </source>
</evidence>
<dbReference type="GO" id="GO:0003993">
    <property type="term" value="F:acid phosphatase activity"/>
    <property type="evidence" value="ECO:0007669"/>
    <property type="project" value="UniProtKB-UniRule"/>
</dbReference>
<feature type="binding site" evidence="6">
    <location>
        <position position="250"/>
    </location>
    <ligand>
        <name>Fe cation</name>
        <dbReference type="ChEBI" id="CHEBI:24875"/>
        <label>2</label>
    </ligand>
</feature>
<keyword evidence="11" id="KW-1185">Reference proteome</keyword>
<keyword evidence="6" id="KW-0479">Metal-binding</keyword>
<name>A0A9W7BJY8_9STRA</name>
<feature type="signal peptide" evidence="8">
    <location>
        <begin position="1"/>
        <end position="23"/>
    </location>
</feature>
<evidence type="ECO:0000256" key="5">
    <source>
        <dbReference type="PIRNR" id="PIRNR000898"/>
    </source>
</evidence>
<dbReference type="InterPro" id="IPR004843">
    <property type="entry name" value="Calcineurin-like_PHP"/>
</dbReference>
<evidence type="ECO:0000256" key="4">
    <source>
        <dbReference type="ARBA" id="ARBA00022801"/>
    </source>
</evidence>
<dbReference type="EMBL" id="BRXX01000130">
    <property type="protein sequence ID" value="GMH92591.1"/>
    <property type="molecule type" value="Genomic_DNA"/>
</dbReference>
<evidence type="ECO:0000256" key="8">
    <source>
        <dbReference type="SAM" id="SignalP"/>
    </source>
</evidence>
<evidence type="ECO:0000259" key="9">
    <source>
        <dbReference type="Pfam" id="PF00149"/>
    </source>
</evidence>
<feature type="binding site" evidence="6">
    <location>
        <position position="252"/>
    </location>
    <ligand>
        <name>Fe cation</name>
        <dbReference type="ChEBI" id="CHEBI:24875"/>
        <label>1</label>
    </ligand>
</feature>
<feature type="glycosylation site" description="N-linked (GlcNAc...) asparagine" evidence="7">
    <location>
        <position position="123"/>
    </location>
</feature>
<feature type="binding site" evidence="6">
    <location>
        <position position="77"/>
    </location>
    <ligand>
        <name>Fe cation</name>
        <dbReference type="ChEBI" id="CHEBI:24875"/>
        <label>1</label>
    </ligand>
</feature>
<sequence length="338" mass="36929">MFSKPSIVTIFSMIALYAGVGSADNLQGTSDLNFLVMGDWGGSDKAPYTTVAEQRTAQGMDKIAGGICARFTLALGDNFYYSGVTSLDDHRFNDTFENVFIGSNLQGENFFRLLAGNHDHNGNVTAQILYSNVSSRWHYPDYYYDFEEAYGNFKLHVIMLDTVIISGASETKEGVTLMGDEYEAPKCKLKADAQIAWLESTLEASDADIIIVAGHYPVWSICEHGPTATLLTSVKPLLEKYGVAAYLSGHDHCEEVIQDGDDNVVYHGIGSANFNDPSTAHEKLIPSDSLKFHAGSEETGGFARVLLKGDTGGLIIEHYDGDGTLKYTADEVKIRTNK</sequence>
<evidence type="ECO:0000256" key="3">
    <source>
        <dbReference type="ARBA" id="ARBA00022729"/>
    </source>
</evidence>
<protein>
    <recommendedName>
        <fullName evidence="2 5">acid phosphatase</fullName>
        <ecNumber evidence="2 5">3.1.3.2</ecNumber>
    </recommendedName>
</protein>
<dbReference type="PIRSF" id="PIRSF000898">
    <property type="entry name" value="Acid_Ptase_5"/>
    <property type="match status" value="1"/>
</dbReference>
<dbReference type="GO" id="GO:0046872">
    <property type="term" value="F:metal ion binding"/>
    <property type="evidence" value="ECO:0007669"/>
    <property type="project" value="UniProtKB-KW"/>
</dbReference>
<dbReference type="EC" id="3.1.3.2" evidence="2 5"/>
<comment type="catalytic activity">
    <reaction evidence="1 5">
        <text>a phosphate monoester + H2O = an alcohol + phosphate</text>
        <dbReference type="Rhea" id="RHEA:15017"/>
        <dbReference type="ChEBI" id="CHEBI:15377"/>
        <dbReference type="ChEBI" id="CHEBI:30879"/>
        <dbReference type="ChEBI" id="CHEBI:43474"/>
        <dbReference type="ChEBI" id="CHEBI:67140"/>
        <dbReference type="EC" id="3.1.3.2"/>
    </reaction>
</comment>
<dbReference type="AlphaFoldDB" id="A0A9W7BJY8"/>
<dbReference type="Proteomes" id="UP001165160">
    <property type="component" value="Unassembled WGS sequence"/>
</dbReference>
<feature type="binding site" evidence="6">
    <location>
        <position position="77"/>
    </location>
    <ligand>
        <name>Fe cation</name>
        <dbReference type="ChEBI" id="CHEBI:24875"/>
        <label>2</label>
    </ligand>
</feature>
<evidence type="ECO:0000256" key="1">
    <source>
        <dbReference type="ARBA" id="ARBA00000032"/>
    </source>
</evidence>
<organism evidence="10 11">
    <name type="scientific">Triparma verrucosa</name>
    <dbReference type="NCBI Taxonomy" id="1606542"/>
    <lineage>
        <taxon>Eukaryota</taxon>
        <taxon>Sar</taxon>
        <taxon>Stramenopiles</taxon>
        <taxon>Ochrophyta</taxon>
        <taxon>Bolidophyceae</taxon>
        <taxon>Parmales</taxon>
        <taxon>Triparmaceae</taxon>
        <taxon>Triparma</taxon>
    </lineage>
</organism>
<feature type="chain" id="PRO_5040868702" description="acid phosphatase" evidence="8">
    <location>
        <begin position="24"/>
        <end position="338"/>
    </location>
</feature>
<keyword evidence="3 8" id="KW-0732">Signal</keyword>
<dbReference type="PANTHER" id="PTHR10161:SF14">
    <property type="entry name" value="TARTRATE-RESISTANT ACID PHOSPHATASE TYPE 5"/>
    <property type="match status" value="1"/>
</dbReference>
<evidence type="ECO:0000256" key="6">
    <source>
        <dbReference type="PIRSR" id="PIRSR000898-1"/>
    </source>
</evidence>
<proteinExistence type="predicted"/>
<dbReference type="InterPro" id="IPR051558">
    <property type="entry name" value="Metallophosphoesterase_PAP"/>
</dbReference>
<evidence type="ECO:0000256" key="2">
    <source>
        <dbReference type="ARBA" id="ARBA00012646"/>
    </source>
</evidence>
<feature type="binding site" evidence="6">
    <location>
        <position position="39"/>
    </location>
    <ligand>
        <name>Fe cation</name>
        <dbReference type="ChEBI" id="CHEBI:24875"/>
        <label>1</label>
    </ligand>
</feature>
<comment type="cofactor">
    <cofactor evidence="6">
        <name>Fe cation</name>
        <dbReference type="ChEBI" id="CHEBI:24875"/>
    </cofactor>
    <text evidence="6">Binds 2 iron ions per subunit.</text>
</comment>
<dbReference type="Pfam" id="PF00149">
    <property type="entry name" value="Metallophos"/>
    <property type="match status" value="1"/>
</dbReference>
<keyword evidence="5 6" id="KW-0408">Iron</keyword>
<dbReference type="SUPFAM" id="SSF56300">
    <property type="entry name" value="Metallo-dependent phosphatases"/>
    <property type="match status" value="1"/>
</dbReference>
<comment type="caution">
    <text evidence="10">The sequence shown here is derived from an EMBL/GenBank/DDBJ whole genome shotgun (WGS) entry which is preliminary data.</text>
</comment>
<feature type="binding site" evidence="6">
    <location>
        <position position="80"/>
    </location>
    <ligand>
        <name>Fe cation</name>
        <dbReference type="ChEBI" id="CHEBI:24875"/>
        <label>1</label>
    </ligand>
</feature>
<reference evidence="11" key="1">
    <citation type="journal article" date="2023" name="Commun. Biol.">
        <title>Genome analysis of Parmales, the sister group of diatoms, reveals the evolutionary specialization of diatoms from phago-mixotrophs to photoautotrophs.</title>
        <authorList>
            <person name="Ban H."/>
            <person name="Sato S."/>
            <person name="Yoshikawa S."/>
            <person name="Yamada K."/>
            <person name="Nakamura Y."/>
            <person name="Ichinomiya M."/>
            <person name="Sato N."/>
            <person name="Blanc-Mathieu R."/>
            <person name="Endo H."/>
            <person name="Kuwata A."/>
            <person name="Ogata H."/>
        </authorList>
    </citation>
    <scope>NUCLEOTIDE SEQUENCE [LARGE SCALE GENOMIC DNA]</scope>
    <source>
        <strain evidence="11">NIES 3699</strain>
    </source>
</reference>
<dbReference type="InterPro" id="IPR024927">
    <property type="entry name" value="Acid_PPase"/>
</dbReference>
<feature type="binding site" evidence="6">
    <location>
        <position position="117"/>
    </location>
    <ligand>
        <name>Fe cation</name>
        <dbReference type="ChEBI" id="CHEBI:24875"/>
        <label>2</label>
    </ligand>
</feature>
<dbReference type="PANTHER" id="PTHR10161">
    <property type="entry name" value="TARTRATE-RESISTANT ACID PHOSPHATASE TYPE 5"/>
    <property type="match status" value="1"/>
</dbReference>
<dbReference type="InterPro" id="IPR029052">
    <property type="entry name" value="Metallo-depent_PP-like"/>
</dbReference>
<dbReference type="CDD" id="cd07378">
    <property type="entry name" value="MPP_ACP5"/>
    <property type="match status" value="1"/>
</dbReference>
<dbReference type="Gene3D" id="3.60.21.10">
    <property type="match status" value="1"/>
</dbReference>
<gene>
    <name evidence="10" type="ORF">TrVE_jg14110</name>
</gene>
<accession>A0A9W7BJY8</accession>